<evidence type="ECO:0000256" key="4">
    <source>
        <dbReference type="PROSITE-ProRule" id="PRU00473"/>
    </source>
</evidence>
<keyword evidence="3" id="KW-0998">Cell outer membrane</keyword>
<evidence type="ECO:0000256" key="5">
    <source>
        <dbReference type="SAM" id="SignalP"/>
    </source>
</evidence>
<dbReference type="GeneID" id="77255019"/>
<reference evidence="7 8" key="1">
    <citation type="submission" date="2017-04" db="EMBL/GenBank/DDBJ databases">
        <title>Genome Sequence of Marinobacter salarius strain SMR5 Isolated from a culture of the Diatom Skeletonema marinoi.</title>
        <authorList>
            <person name="Topel M."/>
            <person name="Pinder M.I.M."/>
            <person name="Johansson O.N."/>
            <person name="Kourtchenko O."/>
            <person name="Godhe A."/>
            <person name="Clarke A.K."/>
        </authorList>
    </citation>
    <scope>NUCLEOTIDE SEQUENCE [LARGE SCALE GENOMIC DNA]</scope>
    <source>
        <strain evidence="7 8">SMR5</strain>
    </source>
</reference>
<feature type="chain" id="PRO_5012551916" evidence="5">
    <location>
        <begin position="27"/>
        <end position="275"/>
    </location>
</feature>
<dbReference type="CDD" id="cd07185">
    <property type="entry name" value="OmpA_C-like"/>
    <property type="match status" value="1"/>
</dbReference>
<dbReference type="InterPro" id="IPR006664">
    <property type="entry name" value="OMP_bac"/>
</dbReference>
<dbReference type="InterPro" id="IPR050330">
    <property type="entry name" value="Bact_OuterMem_StrucFunc"/>
</dbReference>
<organism evidence="7 8">
    <name type="scientific">Marinobacter salarius</name>
    <dbReference type="NCBI Taxonomy" id="1420917"/>
    <lineage>
        <taxon>Bacteria</taxon>
        <taxon>Pseudomonadati</taxon>
        <taxon>Pseudomonadota</taxon>
        <taxon>Gammaproteobacteria</taxon>
        <taxon>Pseudomonadales</taxon>
        <taxon>Marinobacteraceae</taxon>
        <taxon>Marinobacter</taxon>
    </lineage>
</organism>
<dbReference type="AlphaFoldDB" id="A0A1W6K6W8"/>
<evidence type="ECO:0000256" key="1">
    <source>
        <dbReference type="ARBA" id="ARBA00004442"/>
    </source>
</evidence>
<dbReference type="InterPro" id="IPR036737">
    <property type="entry name" value="OmpA-like_sf"/>
</dbReference>
<evidence type="ECO:0000256" key="3">
    <source>
        <dbReference type="ARBA" id="ARBA00023237"/>
    </source>
</evidence>
<feature type="domain" description="OmpA-like" evidence="6">
    <location>
        <begin position="146"/>
        <end position="270"/>
    </location>
</feature>
<comment type="subcellular location">
    <subcellularLocation>
        <location evidence="1">Cell outer membrane</location>
    </subcellularLocation>
</comment>
<evidence type="ECO:0000313" key="7">
    <source>
        <dbReference type="EMBL" id="ARM83130.1"/>
    </source>
</evidence>
<dbReference type="GO" id="GO:0009279">
    <property type="term" value="C:cell outer membrane"/>
    <property type="evidence" value="ECO:0007669"/>
    <property type="project" value="UniProtKB-SubCell"/>
</dbReference>
<dbReference type="RefSeq" id="WP_085679352.1">
    <property type="nucleotide sequence ID" value="NZ_CP020931.1"/>
</dbReference>
<dbReference type="Proteomes" id="UP000193100">
    <property type="component" value="Chromosome"/>
</dbReference>
<feature type="signal peptide" evidence="5">
    <location>
        <begin position="1"/>
        <end position="26"/>
    </location>
</feature>
<dbReference type="Pfam" id="PF00691">
    <property type="entry name" value="OmpA"/>
    <property type="match status" value="1"/>
</dbReference>
<keyword evidence="2 4" id="KW-0472">Membrane</keyword>
<evidence type="ECO:0000313" key="8">
    <source>
        <dbReference type="Proteomes" id="UP000193100"/>
    </source>
</evidence>
<dbReference type="SUPFAM" id="SSF103088">
    <property type="entry name" value="OmpA-like"/>
    <property type="match status" value="1"/>
</dbReference>
<dbReference type="PANTHER" id="PTHR30329:SF21">
    <property type="entry name" value="LIPOPROTEIN YIAD-RELATED"/>
    <property type="match status" value="1"/>
</dbReference>
<evidence type="ECO:0000256" key="2">
    <source>
        <dbReference type="ARBA" id="ARBA00023136"/>
    </source>
</evidence>
<keyword evidence="5" id="KW-0732">Signal</keyword>
<gene>
    <name evidence="7" type="primary">ompA</name>
    <name evidence="7" type="ORF">MARSALSMR5_01036</name>
</gene>
<proteinExistence type="predicted"/>
<sequence>MSPTRFLSVPNLVVGLVAILSFSANSAESPFPDEIVQPTELGTAPLRLGRDYSILNLGNISSEMPGSQVEALLGPPADRTFHGNLSHWHYNVNFPIAGGDSELVCQYKIVFRPDGTVESTHWRRHTCENLAQTLTVPPPAEAKPEPKVQVVTLSADILFGFGESELTSQGKDRLREVAENLQAAYQNPMVTLIGHTDRLGSFDSNMGLSQRRAEAVRRQLAKSGLSNSAMIAEGRGETEPVVVCQTDQVEELKQCLQPNRRVEIEVFERRVGDSS</sequence>
<evidence type="ECO:0000259" key="6">
    <source>
        <dbReference type="PROSITE" id="PS51123"/>
    </source>
</evidence>
<protein>
    <submittedName>
        <fullName evidence="7">Outer membrane protein A</fullName>
    </submittedName>
</protein>
<dbReference type="PROSITE" id="PS51123">
    <property type="entry name" value="OMPA_2"/>
    <property type="match status" value="1"/>
</dbReference>
<dbReference type="InterPro" id="IPR006665">
    <property type="entry name" value="OmpA-like"/>
</dbReference>
<dbReference type="PANTHER" id="PTHR30329">
    <property type="entry name" value="STATOR ELEMENT OF FLAGELLAR MOTOR COMPLEX"/>
    <property type="match status" value="1"/>
</dbReference>
<dbReference type="Gene3D" id="3.30.1330.60">
    <property type="entry name" value="OmpA-like domain"/>
    <property type="match status" value="1"/>
</dbReference>
<dbReference type="PRINTS" id="PR01021">
    <property type="entry name" value="OMPADOMAIN"/>
</dbReference>
<dbReference type="EMBL" id="CP020931">
    <property type="protein sequence ID" value="ARM83130.1"/>
    <property type="molecule type" value="Genomic_DNA"/>
</dbReference>
<accession>A0A1W6K6W8</accession>
<name>A0A1W6K6W8_9GAMM</name>